<dbReference type="EMBL" id="MF417970">
    <property type="protein sequence ID" value="ASN72730.1"/>
    <property type="molecule type" value="Genomic_DNA"/>
</dbReference>
<sequence>MIPQTLKIIKENGKEFVISSSEDMQVLNFLPPSPFYNVQYEKIDGRHGEIEVGGSFDARDNIRSQILFYPKDIWDFYLFRDEIFQLFNSQEPFYVITNREPGKRWKVRVANAYEVEPQAFGQYGELNIVFKSASAFCESIGTTMDDFTFDSNLWQMGQGLIAEDIKYTHNTTSFRIYNAGDVTIDPRSMPLKIYFTGGSNSLQIKNKTTGDLWSYASNTMLGDWILLDGVKVTRSGFGSIFGKTNYGLITLKPGWNDFELIGPKGVWSIDFDFRFYYL</sequence>
<dbReference type="InterPro" id="IPR008841">
    <property type="entry name" value="Siphovirus-type_tail_N"/>
</dbReference>
<dbReference type="Pfam" id="PF05709">
    <property type="entry name" value="Sipho_tail"/>
    <property type="match status" value="1"/>
</dbReference>
<evidence type="ECO:0000313" key="2">
    <source>
        <dbReference type="EMBL" id="ASN72730.1"/>
    </source>
</evidence>
<protein>
    <recommendedName>
        <fullName evidence="1">Siphovirus-type tail component RIFT-related domain-containing protein</fullName>
    </recommendedName>
</protein>
<dbReference type="Gene3D" id="2.40.30.200">
    <property type="match status" value="1"/>
</dbReference>
<reference evidence="2" key="1">
    <citation type="submission" date="2017-06" db="EMBL/GenBank/DDBJ databases">
        <title>Novel phages from South African skin metaviromes.</title>
        <authorList>
            <person name="van Zyl L.J."/>
            <person name="Abrahams Y."/>
            <person name="Stander E.A."/>
            <person name="Kirby B.M."/>
            <person name="Clavaud C."/>
            <person name="Farcet C."/>
            <person name="Breton L."/>
            <person name="Trindade M.I."/>
        </authorList>
    </citation>
    <scope>NUCLEOTIDE SEQUENCE</scope>
</reference>
<proteinExistence type="predicted"/>
<organism evidence="2">
    <name type="scientific">uncultured Caudovirales phage</name>
    <dbReference type="NCBI Taxonomy" id="2100421"/>
    <lineage>
        <taxon>Viruses</taxon>
        <taxon>Duplodnaviria</taxon>
        <taxon>Heunggongvirae</taxon>
        <taxon>Uroviricota</taxon>
        <taxon>Caudoviricetes</taxon>
        <taxon>Peduoviridae</taxon>
        <taxon>Maltschvirus</taxon>
        <taxon>Maltschvirus maltsch</taxon>
    </lineage>
</organism>
<name>A0A2H4JBY6_9CAUD</name>
<gene>
    <name evidence="2" type="ORF">7S1_2</name>
</gene>
<evidence type="ECO:0000259" key="1">
    <source>
        <dbReference type="Pfam" id="PF05709"/>
    </source>
</evidence>
<feature type="domain" description="Siphovirus-type tail component RIFT-related" evidence="1">
    <location>
        <begin position="13"/>
        <end position="130"/>
    </location>
</feature>
<accession>A0A2H4JBY6</accession>